<dbReference type="EMBL" id="LT629772">
    <property type="protein sequence ID" value="SDS17425.1"/>
    <property type="molecule type" value="Genomic_DNA"/>
</dbReference>
<dbReference type="Gene3D" id="2.60.120.580">
    <property type="entry name" value="Acetamidase/Formamidase-like domains"/>
    <property type="match status" value="1"/>
</dbReference>
<evidence type="ECO:0000313" key="1">
    <source>
        <dbReference type="EMBL" id="SDS17425.1"/>
    </source>
</evidence>
<dbReference type="GO" id="GO:0016811">
    <property type="term" value="F:hydrolase activity, acting on carbon-nitrogen (but not peptide) bonds, in linear amides"/>
    <property type="evidence" value="ECO:0007669"/>
    <property type="project" value="InterPro"/>
</dbReference>
<evidence type="ECO:0000313" key="2">
    <source>
        <dbReference type="Proteomes" id="UP000199103"/>
    </source>
</evidence>
<proteinExistence type="predicted"/>
<dbReference type="RefSeq" id="WP_091521115.1">
    <property type="nucleotide sequence ID" value="NZ_LT629772.1"/>
</dbReference>
<gene>
    <name evidence="1" type="ORF">SAMN04489812_1109</name>
</gene>
<dbReference type="InterPro" id="IPR004304">
    <property type="entry name" value="FmdA_AmdA"/>
</dbReference>
<keyword evidence="2" id="KW-1185">Reference proteome</keyword>
<dbReference type="Gene3D" id="2.40.10.120">
    <property type="match status" value="1"/>
</dbReference>
<dbReference type="Pfam" id="PF03069">
    <property type="entry name" value="FmdA_AmdA"/>
    <property type="match status" value="2"/>
</dbReference>
<dbReference type="PANTHER" id="PTHR31891:SF1">
    <property type="entry name" value="FORMAMIDASE C869.04-RELATED"/>
    <property type="match status" value="1"/>
</dbReference>
<organism evidence="1 2">
    <name type="scientific">Microlunatus soli</name>
    <dbReference type="NCBI Taxonomy" id="630515"/>
    <lineage>
        <taxon>Bacteria</taxon>
        <taxon>Bacillati</taxon>
        <taxon>Actinomycetota</taxon>
        <taxon>Actinomycetes</taxon>
        <taxon>Propionibacteriales</taxon>
        <taxon>Propionibacteriaceae</taxon>
        <taxon>Microlunatus</taxon>
    </lineage>
</organism>
<dbReference type="OrthoDB" id="9785236at2"/>
<dbReference type="Gene3D" id="3.10.28.20">
    <property type="entry name" value="Acetamidase/Formamidase-like domains"/>
    <property type="match status" value="1"/>
</dbReference>
<reference evidence="1 2" key="1">
    <citation type="submission" date="2016-10" db="EMBL/GenBank/DDBJ databases">
        <authorList>
            <person name="de Groot N.N."/>
        </authorList>
    </citation>
    <scope>NUCLEOTIDE SEQUENCE [LARGE SCALE GENOMIC DNA]</scope>
    <source>
        <strain evidence="1 2">DSM 21800</strain>
    </source>
</reference>
<dbReference type="SUPFAM" id="SSF141130">
    <property type="entry name" value="Acetamidase/Formamidase-like"/>
    <property type="match status" value="1"/>
</dbReference>
<protein>
    <submittedName>
        <fullName evidence="1">Amidase</fullName>
    </submittedName>
</protein>
<accession>A0A1H1Q1W8</accession>
<sequence length="314" mass="32949">MTQLITKERSRAGYAPDAEPVLRMQPGTGELITFETDDAAYAQMEELRDLSKLTATINPVTGPVYVQGAEPGDALAVTIHDIEMVDQGWSVYIPGAGALADVMGEDWYVRRVPVRDGVVELAEGISCPAAPMIGCIGVAPASGEMSTVMPSYPTGGNMDLTDARPGSTVYLPVEVPGALLAIGDLHAVMSRGESSFVAIEIAGRATVSVDLVPGLGLRAPRVDTGDELVCVGLGDPVQDSIINAYADLFAIMTEEYGFSQQDAYTIMSALAHTELGGPTGSVAPDPLHPFRAKGQVTLARIAKSVLDARGPHRG</sequence>
<dbReference type="STRING" id="630515.SAMN04489812_1109"/>
<dbReference type="PANTHER" id="PTHR31891">
    <property type="entry name" value="FORMAMIDASE C869.04-RELATED"/>
    <property type="match status" value="1"/>
</dbReference>
<name>A0A1H1Q1W8_9ACTN</name>
<dbReference type="Proteomes" id="UP000199103">
    <property type="component" value="Chromosome I"/>
</dbReference>
<dbReference type="AlphaFoldDB" id="A0A1H1Q1W8"/>